<dbReference type="KEGG" id="umr:121099782"/>
<evidence type="ECO:0000256" key="6">
    <source>
        <dbReference type="ARBA" id="ARBA00022475"/>
    </source>
</evidence>
<comment type="similarity">
    <text evidence="4">Belongs to the TMEM98 family.</text>
</comment>
<dbReference type="PANTHER" id="PTHR32510">
    <property type="entry name" value="TRANSMEMBRANE PROTEIN 98"/>
    <property type="match status" value="1"/>
</dbReference>
<dbReference type="GO" id="GO:0005789">
    <property type="term" value="C:endoplasmic reticulum membrane"/>
    <property type="evidence" value="ECO:0007669"/>
    <property type="project" value="UniProtKB-SubCell"/>
</dbReference>
<dbReference type="Proteomes" id="UP000261680">
    <property type="component" value="Unplaced"/>
</dbReference>
<evidence type="ECO:0000256" key="12">
    <source>
        <dbReference type="ARBA" id="ARBA00059000"/>
    </source>
</evidence>
<evidence type="ECO:0000256" key="7">
    <source>
        <dbReference type="ARBA" id="ARBA00022525"/>
    </source>
</evidence>
<dbReference type="GO" id="GO:0005886">
    <property type="term" value="C:plasma membrane"/>
    <property type="evidence" value="ECO:0007669"/>
    <property type="project" value="UniProtKB-SubCell"/>
</dbReference>
<evidence type="ECO:0000256" key="10">
    <source>
        <dbReference type="ARBA" id="ARBA00022989"/>
    </source>
</evidence>
<reference evidence="15" key="1">
    <citation type="submission" date="2019-03" db="UniProtKB">
        <authorList>
            <consortium name="Ensembl"/>
        </authorList>
    </citation>
    <scope>IDENTIFICATION</scope>
</reference>
<evidence type="ECO:0000313" key="17">
    <source>
        <dbReference type="RefSeq" id="XP_040482517.1"/>
    </source>
</evidence>
<evidence type="ECO:0000256" key="9">
    <source>
        <dbReference type="ARBA" id="ARBA00022824"/>
    </source>
</evidence>
<evidence type="ECO:0000256" key="1">
    <source>
        <dbReference type="ARBA" id="ARBA00004401"/>
    </source>
</evidence>
<comment type="subcellular location">
    <subcellularLocation>
        <location evidence="1">Cell membrane</location>
        <topology evidence="1">Single-pass type II membrane protein</topology>
    </subcellularLocation>
    <subcellularLocation>
        <location evidence="3">Endoplasmic reticulum membrane</location>
        <topology evidence="3">Single-pass type II membrane protein</topology>
    </subcellularLocation>
    <subcellularLocation>
        <location evidence="2">Secreted</location>
        <location evidence="2">Extracellular exosome</location>
    </subcellularLocation>
</comment>
<dbReference type="OrthoDB" id="5978425at2759"/>
<keyword evidence="11 14" id="KW-0472">Membrane</keyword>
<dbReference type="GO" id="GO:0045063">
    <property type="term" value="P:T-helper 1 cell differentiation"/>
    <property type="evidence" value="ECO:0007669"/>
    <property type="project" value="Ensembl"/>
</dbReference>
<keyword evidence="8 14" id="KW-0812">Transmembrane</keyword>
<keyword evidence="16" id="KW-1185">Reference proteome</keyword>
<evidence type="ECO:0000256" key="13">
    <source>
        <dbReference type="ARBA" id="ARBA00064201"/>
    </source>
</evidence>
<dbReference type="GeneTree" id="ENSGT00390000012062"/>
<dbReference type="Ensembl" id="ENSUMAT00000025242.1">
    <property type="protein sequence ID" value="ENSUMAP00000021313.1"/>
    <property type="gene ID" value="ENSUMAG00000015573.1"/>
</dbReference>
<proteinExistence type="inferred from homology"/>
<comment type="subunit">
    <text evidence="13">Interacts (via N-terminal region) with MYRF; the interaction inhibits MYRF self-cleavage.</text>
</comment>
<comment type="function">
    <text evidence="12">Functions as a negative regulator of MYRF in oligodendrocyte differentiation and myelination. Interacts with the C-terminal of MYRF inhibiting MYRF self-cleavage and N-fragment nuclear translocation. The secreted form promotes differentiation of T helper 1 cells (Th1).</text>
</comment>
<evidence type="ECO:0000256" key="4">
    <source>
        <dbReference type="ARBA" id="ARBA00011024"/>
    </source>
</evidence>
<dbReference type="FunFam" id="1.20.1410.10:FF:000003">
    <property type="entry name" value="Transmembrane protein 98"/>
    <property type="match status" value="1"/>
</dbReference>
<evidence type="ECO:0000313" key="16">
    <source>
        <dbReference type="Proteomes" id="UP000261680"/>
    </source>
</evidence>
<evidence type="ECO:0000313" key="15">
    <source>
        <dbReference type="Ensembl" id="ENSUMAP00000021313"/>
    </source>
</evidence>
<dbReference type="GO" id="GO:0070062">
    <property type="term" value="C:extracellular exosome"/>
    <property type="evidence" value="ECO:0007669"/>
    <property type="project" value="Ensembl"/>
</dbReference>
<protein>
    <recommendedName>
        <fullName evidence="5">Transmembrane protein 98</fullName>
    </recommendedName>
</protein>
<evidence type="ECO:0000256" key="14">
    <source>
        <dbReference type="SAM" id="Phobius"/>
    </source>
</evidence>
<keyword evidence="7" id="KW-0964">Secreted</keyword>
<evidence type="ECO:0000256" key="11">
    <source>
        <dbReference type="ARBA" id="ARBA00023136"/>
    </source>
</evidence>
<evidence type="ECO:0000256" key="5">
    <source>
        <dbReference type="ARBA" id="ARBA00014380"/>
    </source>
</evidence>
<accession>A0A452UK69</accession>
<dbReference type="PANTHER" id="PTHR32510:SF3">
    <property type="entry name" value="TRANSMEMBRANE PROTEIN 98"/>
    <property type="match status" value="1"/>
</dbReference>
<feature type="transmembrane region" description="Helical" evidence="14">
    <location>
        <begin position="6"/>
        <end position="27"/>
    </location>
</feature>
<organism evidence="15">
    <name type="scientific">Ursus maritimus</name>
    <name type="common">Polar bear</name>
    <name type="synonym">Thalarctos maritimus</name>
    <dbReference type="NCBI Taxonomy" id="29073"/>
    <lineage>
        <taxon>Eukaryota</taxon>
        <taxon>Metazoa</taxon>
        <taxon>Chordata</taxon>
        <taxon>Craniata</taxon>
        <taxon>Vertebrata</taxon>
        <taxon>Euteleostomi</taxon>
        <taxon>Mammalia</taxon>
        <taxon>Eutheria</taxon>
        <taxon>Laurasiatheria</taxon>
        <taxon>Carnivora</taxon>
        <taxon>Caniformia</taxon>
        <taxon>Ursidae</taxon>
        <taxon>Ursus</taxon>
    </lineage>
</organism>
<keyword evidence="9" id="KW-0256">Endoplasmic reticulum</keyword>
<name>A0A452UK69_URSMA</name>
<evidence type="ECO:0000256" key="2">
    <source>
        <dbReference type="ARBA" id="ARBA00004550"/>
    </source>
</evidence>
<dbReference type="AlphaFoldDB" id="A0A452UK69"/>
<evidence type="ECO:0000256" key="8">
    <source>
        <dbReference type="ARBA" id="ARBA00022692"/>
    </source>
</evidence>
<sequence>METVVIVAIGVLATIFLASFAALVVVCRQRYCRPRDLLQRYDSKPIVDLIGAMETQSEPSELELDDVVITNPHIEAILENEDWIEDASGLMSHCIAILKICHTLTEKLVAMTMGSGAKMKTSASVSDIIVVAKRISPRVDDVVRSMYPPLDPKLLDARTTALLLSVSHLVLVRMPATCPGAWIGSTSPCQLPRNTWKSFEKQPWLLKQIKASQALKVSCRSSRPFSARCRPWVAPRILGALQSLPPTPRTPCSVRCSPRLWSRVHSWCLRCCCPRWLVSGTQLQEPTRTLVLQSFTSWRSVPFP</sequence>
<dbReference type="GO" id="GO:1900181">
    <property type="term" value="P:negative regulation of protein localization to nucleus"/>
    <property type="evidence" value="ECO:0007669"/>
    <property type="project" value="Ensembl"/>
</dbReference>
<dbReference type="GO" id="GO:0010955">
    <property type="term" value="P:negative regulation of protein processing"/>
    <property type="evidence" value="ECO:0007669"/>
    <property type="project" value="Ensembl"/>
</dbReference>
<dbReference type="RefSeq" id="XP_040482517.1">
    <property type="nucleotide sequence ID" value="XM_040626583.1"/>
</dbReference>
<gene>
    <name evidence="15" type="primary">TMEM98</name>
    <name evidence="17" type="synonym">LOC121099782</name>
</gene>
<dbReference type="Gene3D" id="1.20.1410.10">
    <property type="entry name" value="I/LWEQ domain"/>
    <property type="match status" value="1"/>
</dbReference>
<reference evidence="17" key="2">
    <citation type="submission" date="2025-04" db="UniProtKB">
        <authorList>
            <consortium name="RefSeq"/>
        </authorList>
    </citation>
    <scope>IDENTIFICATION</scope>
</reference>
<dbReference type="GO" id="GO:0048715">
    <property type="term" value="P:negative regulation of oligodendrocyte differentiation"/>
    <property type="evidence" value="ECO:0007669"/>
    <property type="project" value="Ensembl"/>
</dbReference>
<keyword evidence="6" id="KW-1003">Cell membrane</keyword>
<evidence type="ECO:0000256" key="3">
    <source>
        <dbReference type="ARBA" id="ARBA00004648"/>
    </source>
</evidence>
<keyword evidence="10 14" id="KW-1133">Transmembrane helix</keyword>
<dbReference type="GO" id="GO:0031642">
    <property type="term" value="P:negative regulation of myelination"/>
    <property type="evidence" value="ECO:0007669"/>
    <property type="project" value="Ensembl"/>
</dbReference>
<dbReference type="InterPro" id="IPR029668">
    <property type="entry name" value="TMEM98"/>
</dbReference>